<dbReference type="Pfam" id="PF10116">
    <property type="entry name" value="Host_attach"/>
    <property type="match status" value="1"/>
</dbReference>
<feature type="compositionally biased region" description="Basic and acidic residues" evidence="1">
    <location>
        <begin position="42"/>
        <end position="56"/>
    </location>
</feature>
<evidence type="ECO:0000313" key="3">
    <source>
        <dbReference type="Proteomes" id="UP001595420"/>
    </source>
</evidence>
<dbReference type="Proteomes" id="UP001595420">
    <property type="component" value="Unassembled WGS sequence"/>
</dbReference>
<proteinExistence type="predicted"/>
<sequence length="147" mass="16103">MPPGIEWALVANAGRARLFERRIPAGPWRERVEDAVEAENPPARERGTDRPGRVHESATTARHAIEPRTDPHRAAKVDFAARLGTWLDTAAASYQRLLLVAPPTFLGNLRASLGHAARGKLHGTLDKDLTQLPLAELAERLGEARAE</sequence>
<feature type="region of interest" description="Disordered" evidence="1">
    <location>
        <begin position="34"/>
        <end position="71"/>
    </location>
</feature>
<name>A0ABV7C3B8_9PROT</name>
<organism evidence="2 3">
    <name type="scientific">Falsiroseomonas tokyonensis</name>
    <dbReference type="NCBI Taxonomy" id="430521"/>
    <lineage>
        <taxon>Bacteria</taxon>
        <taxon>Pseudomonadati</taxon>
        <taxon>Pseudomonadota</taxon>
        <taxon>Alphaproteobacteria</taxon>
        <taxon>Acetobacterales</taxon>
        <taxon>Roseomonadaceae</taxon>
        <taxon>Falsiroseomonas</taxon>
    </lineage>
</organism>
<evidence type="ECO:0000313" key="2">
    <source>
        <dbReference type="EMBL" id="MFC3003534.1"/>
    </source>
</evidence>
<dbReference type="EMBL" id="JBHRSB010000012">
    <property type="protein sequence ID" value="MFC3003534.1"/>
    <property type="molecule type" value="Genomic_DNA"/>
</dbReference>
<comment type="caution">
    <text evidence="2">The sequence shown here is derived from an EMBL/GenBank/DDBJ whole genome shotgun (WGS) entry which is preliminary data.</text>
</comment>
<dbReference type="InterPro" id="IPR019291">
    <property type="entry name" value="Host_attachment_protein"/>
</dbReference>
<protein>
    <submittedName>
        <fullName evidence="2">Host attachment protein</fullName>
    </submittedName>
</protein>
<keyword evidence="3" id="KW-1185">Reference proteome</keyword>
<evidence type="ECO:0000256" key="1">
    <source>
        <dbReference type="SAM" id="MobiDB-lite"/>
    </source>
</evidence>
<accession>A0ABV7C3B8</accession>
<gene>
    <name evidence="2" type="ORF">ACFOD3_26810</name>
</gene>
<reference evidence="3" key="1">
    <citation type="journal article" date="2019" name="Int. J. Syst. Evol. Microbiol.">
        <title>The Global Catalogue of Microorganisms (GCM) 10K type strain sequencing project: providing services to taxonomists for standard genome sequencing and annotation.</title>
        <authorList>
            <consortium name="The Broad Institute Genomics Platform"/>
            <consortium name="The Broad Institute Genome Sequencing Center for Infectious Disease"/>
            <person name="Wu L."/>
            <person name="Ma J."/>
        </authorList>
    </citation>
    <scope>NUCLEOTIDE SEQUENCE [LARGE SCALE GENOMIC DNA]</scope>
    <source>
        <strain evidence="3">CGMCC 1.16855</strain>
    </source>
</reference>